<gene>
    <name evidence="1" type="ORF">BDR25DRAFT_344685</name>
</gene>
<dbReference type="EMBL" id="MU003518">
    <property type="protein sequence ID" value="KAF2467976.1"/>
    <property type="molecule type" value="Genomic_DNA"/>
</dbReference>
<evidence type="ECO:0000313" key="1">
    <source>
        <dbReference type="EMBL" id="KAF2467976.1"/>
    </source>
</evidence>
<name>A0ACB6QP95_9PLEO</name>
<keyword evidence="2" id="KW-1185">Reference proteome</keyword>
<protein>
    <submittedName>
        <fullName evidence="1">Uncharacterized protein</fullName>
    </submittedName>
</protein>
<sequence length="240" mass="26178">MNPYYTTQPTMSMSAPNMSPDPNFHFPATLNTAPNPLHKRALHHPAAERTTPHAAKPGPLSKSQFRRRKHTVSAGIRERFFDSKARVGNGNEGRKERKKSPYKDWHAEFFALKAQIESILRARNEQANGTQAKTCDTTRCSRPIYIRVDPGVRFEFVMKQGLFVPLKVGCGEGYGVADVMGKCVGMGGSGGEERGGDEEGVDRGTGSEESNGDEMSEDEGSEVNGWSDGGDSDVVGTVEV</sequence>
<evidence type="ECO:0000313" key="2">
    <source>
        <dbReference type="Proteomes" id="UP000799755"/>
    </source>
</evidence>
<reference evidence="1" key="1">
    <citation type="journal article" date="2020" name="Stud. Mycol.">
        <title>101 Dothideomycetes genomes: a test case for predicting lifestyles and emergence of pathogens.</title>
        <authorList>
            <person name="Haridas S."/>
            <person name="Albert R."/>
            <person name="Binder M."/>
            <person name="Bloem J."/>
            <person name="Labutti K."/>
            <person name="Salamov A."/>
            <person name="Andreopoulos B."/>
            <person name="Baker S."/>
            <person name="Barry K."/>
            <person name="Bills G."/>
            <person name="Bluhm B."/>
            <person name="Cannon C."/>
            <person name="Castanera R."/>
            <person name="Culley D."/>
            <person name="Daum C."/>
            <person name="Ezra D."/>
            <person name="Gonzalez J."/>
            <person name="Henrissat B."/>
            <person name="Kuo A."/>
            <person name="Liang C."/>
            <person name="Lipzen A."/>
            <person name="Lutzoni F."/>
            <person name="Magnuson J."/>
            <person name="Mondo S."/>
            <person name="Nolan M."/>
            <person name="Ohm R."/>
            <person name="Pangilinan J."/>
            <person name="Park H.-J."/>
            <person name="Ramirez L."/>
            <person name="Alfaro M."/>
            <person name="Sun H."/>
            <person name="Tritt A."/>
            <person name="Yoshinaga Y."/>
            <person name="Zwiers L.-H."/>
            <person name="Turgeon B."/>
            <person name="Goodwin S."/>
            <person name="Spatafora J."/>
            <person name="Crous P."/>
            <person name="Grigoriev I."/>
        </authorList>
    </citation>
    <scope>NUCLEOTIDE SEQUENCE</scope>
    <source>
        <strain evidence="1">ATCC 200398</strain>
    </source>
</reference>
<comment type="caution">
    <text evidence="1">The sequence shown here is derived from an EMBL/GenBank/DDBJ whole genome shotgun (WGS) entry which is preliminary data.</text>
</comment>
<accession>A0ACB6QP95</accession>
<dbReference type="Proteomes" id="UP000799755">
    <property type="component" value="Unassembled WGS sequence"/>
</dbReference>
<proteinExistence type="predicted"/>
<organism evidence="1 2">
    <name type="scientific">Lindgomyces ingoldianus</name>
    <dbReference type="NCBI Taxonomy" id="673940"/>
    <lineage>
        <taxon>Eukaryota</taxon>
        <taxon>Fungi</taxon>
        <taxon>Dikarya</taxon>
        <taxon>Ascomycota</taxon>
        <taxon>Pezizomycotina</taxon>
        <taxon>Dothideomycetes</taxon>
        <taxon>Pleosporomycetidae</taxon>
        <taxon>Pleosporales</taxon>
        <taxon>Lindgomycetaceae</taxon>
        <taxon>Lindgomyces</taxon>
    </lineage>
</organism>